<reference evidence="2" key="1">
    <citation type="submission" date="2024-03" db="EMBL/GenBank/DDBJ databases">
        <title>WGS assembly of Saponaria officinalis var. Norfolk2.</title>
        <authorList>
            <person name="Jenkins J."/>
            <person name="Shu S."/>
            <person name="Grimwood J."/>
            <person name="Barry K."/>
            <person name="Goodstein D."/>
            <person name="Schmutz J."/>
            <person name="Leebens-Mack J."/>
            <person name="Osbourn A."/>
        </authorList>
    </citation>
    <scope>NUCLEOTIDE SEQUENCE [LARGE SCALE GENOMIC DNA]</scope>
    <source>
        <strain evidence="2">JIC</strain>
    </source>
</reference>
<dbReference type="Gene3D" id="2.40.50.140">
    <property type="entry name" value="Nucleic acid-binding proteins"/>
    <property type="match status" value="2"/>
</dbReference>
<proteinExistence type="predicted"/>
<keyword evidence="3" id="KW-1185">Reference proteome</keyword>
<dbReference type="AlphaFoldDB" id="A0AAW1GPK4"/>
<dbReference type="PANTHER" id="PTHR47165">
    <property type="entry name" value="OS03G0429900 PROTEIN"/>
    <property type="match status" value="1"/>
</dbReference>
<name>A0AAW1GPK4_SAPOF</name>
<dbReference type="EMBL" id="JBDFQZ010000014">
    <property type="protein sequence ID" value="KAK9665575.1"/>
    <property type="molecule type" value="Genomic_DNA"/>
</dbReference>
<organism evidence="2 3">
    <name type="scientific">Saponaria officinalis</name>
    <name type="common">Common soapwort</name>
    <name type="synonym">Lychnis saponaria</name>
    <dbReference type="NCBI Taxonomy" id="3572"/>
    <lineage>
        <taxon>Eukaryota</taxon>
        <taxon>Viridiplantae</taxon>
        <taxon>Streptophyta</taxon>
        <taxon>Embryophyta</taxon>
        <taxon>Tracheophyta</taxon>
        <taxon>Spermatophyta</taxon>
        <taxon>Magnoliopsida</taxon>
        <taxon>eudicotyledons</taxon>
        <taxon>Gunneridae</taxon>
        <taxon>Pentapetalae</taxon>
        <taxon>Caryophyllales</taxon>
        <taxon>Caryophyllaceae</taxon>
        <taxon>Caryophylleae</taxon>
        <taxon>Saponaria</taxon>
    </lineage>
</organism>
<gene>
    <name evidence="2" type="ORF">RND81_14G120400</name>
</gene>
<dbReference type="Proteomes" id="UP001443914">
    <property type="component" value="Unassembled WGS sequence"/>
</dbReference>
<dbReference type="InterPro" id="IPR012340">
    <property type="entry name" value="NA-bd_OB-fold"/>
</dbReference>
<comment type="caution">
    <text evidence="2">The sequence shown here is derived from an EMBL/GenBank/DDBJ whole genome shotgun (WGS) entry which is preliminary data.</text>
</comment>
<dbReference type="SUPFAM" id="SSF50249">
    <property type="entry name" value="Nucleic acid-binding proteins"/>
    <property type="match status" value="2"/>
</dbReference>
<protein>
    <recommendedName>
        <fullName evidence="1">Replication protein A 70 kDa DNA-binding subunit B/D first OB fold domain-containing protein</fullName>
    </recommendedName>
</protein>
<accession>A0AAW1GPK4</accession>
<evidence type="ECO:0000313" key="2">
    <source>
        <dbReference type="EMBL" id="KAK9665575.1"/>
    </source>
</evidence>
<sequence>MHAINSRQDWILKVRITRMWDNITWLKKVFLGINTILVDEKGHYIQTFIKKDAVTYYTDKLKEGQMYIIKNFEVMKNKPAYRCVSNNLMINFIFATSLQPLDDDDQNVPQQVFDLASYDTIKLRVDKDIQLTDLIGRLKKLGKIETINGSKRKVLRRIIEIEIKSEDIITITVWSEVAKRLDDHLPSDKSMTMVLILTSLTMKTFNGNITFGSTDQTRIFSDIMLQEIKDYSKE</sequence>
<dbReference type="InterPro" id="IPR003871">
    <property type="entry name" value="RFA1B/D_OB_1st"/>
</dbReference>
<dbReference type="CDD" id="cd04480">
    <property type="entry name" value="RPA1_DBD_A_like"/>
    <property type="match status" value="1"/>
</dbReference>
<dbReference type="PANTHER" id="PTHR47165:SF4">
    <property type="entry name" value="OS03G0429900 PROTEIN"/>
    <property type="match status" value="1"/>
</dbReference>
<feature type="domain" description="Replication protein A 70 kDa DNA-binding subunit B/D first OB fold" evidence="1">
    <location>
        <begin position="8"/>
        <end position="99"/>
    </location>
</feature>
<evidence type="ECO:0000259" key="1">
    <source>
        <dbReference type="Pfam" id="PF02721"/>
    </source>
</evidence>
<evidence type="ECO:0000313" key="3">
    <source>
        <dbReference type="Proteomes" id="UP001443914"/>
    </source>
</evidence>
<dbReference type="Pfam" id="PF02721">
    <property type="entry name" value="DUF223"/>
    <property type="match status" value="1"/>
</dbReference>